<dbReference type="PROSITE" id="PS50888">
    <property type="entry name" value="BHLH"/>
    <property type="match status" value="1"/>
</dbReference>
<dbReference type="SMART" id="SM00353">
    <property type="entry name" value="HLH"/>
    <property type="match status" value="1"/>
</dbReference>
<dbReference type="Proteomes" id="UP000655588">
    <property type="component" value="Unassembled WGS sequence"/>
</dbReference>
<gene>
    <name evidence="3" type="ORF">E2986_06009</name>
</gene>
<dbReference type="PANTHER" id="PTHR23349:SF97">
    <property type="entry name" value="BHLH DOMAIN-CONTAINING PROTEIN"/>
    <property type="match status" value="1"/>
</dbReference>
<protein>
    <recommendedName>
        <fullName evidence="2">BHLH domain-containing protein</fullName>
    </recommendedName>
</protein>
<dbReference type="InterPro" id="IPR011598">
    <property type="entry name" value="bHLH_dom"/>
</dbReference>
<keyword evidence="4" id="KW-1185">Reference proteome</keyword>
<dbReference type="GO" id="GO:0046983">
    <property type="term" value="F:protein dimerization activity"/>
    <property type="evidence" value="ECO:0007669"/>
    <property type="project" value="InterPro"/>
</dbReference>
<dbReference type="InterPro" id="IPR036638">
    <property type="entry name" value="HLH_DNA-bd_sf"/>
</dbReference>
<dbReference type="EMBL" id="WNWW01000212">
    <property type="protein sequence ID" value="KAF3428572.1"/>
    <property type="molecule type" value="Genomic_DNA"/>
</dbReference>
<dbReference type="PANTHER" id="PTHR23349">
    <property type="entry name" value="BASIC HELIX-LOOP-HELIX TRANSCRIPTION FACTOR, TWIST"/>
    <property type="match status" value="1"/>
</dbReference>
<evidence type="ECO:0000259" key="2">
    <source>
        <dbReference type="PROSITE" id="PS50888"/>
    </source>
</evidence>
<dbReference type="SUPFAM" id="SSF47459">
    <property type="entry name" value="HLH, helix-loop-helix DNA-binding domain"/>
    <property type="match status" value="1"/>
</dbReference>
<dbReference type="Pfam" id="PF00010">
    <property type="entry name" value="HLH"/>
    <property type="match status" value="1"/>
</dbReference>
<evidence type="ECO:0000256" key="1">
    <source>
        <dbReference type="SAM" id="MobiDB-lite"/>
    </source>
</evidence>
<organism evidence="3 4">
    <name type="scientific">Frieseomelitta varia</name>
    <dbReference type="NCBI Taxonomy" id="561572"/>
    <lineage>
        <taxon>Eukaryota</taxon>
        <taxon>Metazoa</taxon>
        <taxon>Ecdysozoa</taxon>
        <taxon>Arthropoda</taxon>
        <taxon>Hexapoda</taxon>
        <taxon>Insecta</taxon>
        <taxon>Pterygota</taxon>
        <taxon>Neoptera</taxon>
        <taxon>Endopterygota</taxon>
        <taxon>Hymenoptera</taxon>
        <taxon>Apocrita</taxon>
        <taxon>Aculeata</taxon>
        <taxon>Apoidea</taxon>
        <taxon>Anthophila</taxon>
        <taxon>Apidae</taxon>
        <taxon>Frieseomelitta</taxon>
    </lineage>
</organism>
<proteinExistence type="predicted"/>
<evidence type="ECO:0000313" key="4">
    <source>
        <dbReference type="Proteomes" id="UP000655588"/>
    </source>
</evidence>
<accession>A0A833SH31</accession>
<feature type="region of interest" description="Disordered" evidence="1">
    <location>
        <begin position="1"/>
        <end position="27"/>
    </location>
</feature>
<dbReference type="GO" id="GO:0000981">
    <property type="term" value="F:DNA-binding transcription factor activity, RNA polymerase II-specific"/>
    <property type="evidence" value="ECO:0007669"/>
    <property type="project" value="TreeGrafter"/>
</dbReference>
<dbReference type="InterPro" id="IPR050283">
    <property type="entry name" value="E-box_TF_Regulators"/>
</dbReference>
<reference evidence="3" key="1">
    <citation type="submission" date="2019-11" db="EMBL/GenBank/DDBJ databases">
        <title>The nuclear and mitochondrial genomes of Frieseomelitta varia - a highly eusocial stingless bee (Meliponini) with a permanently sterile worker caste.</title>
        <authorList>
            <person name="Freitas F.C.P."/>
            <person name="Lourenco A.P."/>
            <person name="Nunes F.M.F."/>
            <person name="Paschoal A.R."/>
            <person name="Abreu F.C.P."/>
            <person name="Barbin F.O."/>
            <person name="Bataglia L."/>
            <person name="Cardoso-Junior C.A.M."/>
            <person name="Cervoni M.S."/>
            <person name="Silva S.R."/>
            <person name="Dalarmi F."/>
            <person name="Del Lama M.A."/>
            <person name="Depintor T.S."/>
            <person name="Ferreira K.M."/>
            <person name="Goria P.S."/>
            <person name="Jaskot M.C."/>
            <person name="Lago D.C."/>
            <person name="Luna-Lucena D."/>
            <person name="Moda L.M."/>
            <person name="Nascimento L."/>
            <person name="Pedrino M."/>
            <person name="Rabico F.O."/>
            <person name="Sanches F.C."/>
            <person name="Santos D.E."/>
            <person name="Santos C.G."/>
            <person name="Vieira J."/>
            <person name="Lopes T.F."/>
            <person name="Barchuk A.R."/>
            <person name="Hartfelder K."/>
            <person name="Simoes Z.L.P."/>
            <person name="Bitondi M.M.G."/>
            <person name="Pinheiro D.G."/>
        </authorList>
    </citation>
    <scope>NUCLEOTIDE SEQUENCE</scope>
    <source>
        <strain evidence="3">USP_RPSP 00005682</strain>
        <tissue evidence="3">Whole individual</tissue>
    </source>
</reference>
<comment type="caution">
    <text evidence="3">The sequence shown here is derived from an EMBL/GenBank/DDBJ whole genome shotgun (WGS) entry which is preliminary data.</text>
</comment>
<dbReference type="Gene3D" id="4.10.280.10">
    <property type="entry name" value="Helix-loop-helix DNA-binding domain"/>
    <property type="match status" value="1"/>
</dbReference>
<sequence length="292" mass="33069">MASHSSYEYEDRGQRMRHRVGTTSRAADSTVACTSDSVKRKRFNSRLGLSSEFLGELVIINNIGYSSQYYVGPSSDISEEDLAELPSCVYAGRSTQHVAHTSHAHSPIHYHMPVSTPEFRFSSTFKHCVAFGLDHNDTEINGVEEGYYPNGSPYRIQRHAANIRERKRMLSEQIVKQVVSVIAIFSSINSAFDELRVHVPTFPYEKRLSKIDTLRLAIAYIALLREVLAARLDPLTYVERCLRGEINGERAEWNTSVDLTARLSWINWENLGVNPNRRSVLTTLALTTDNMN</sequence>
<evidence type="ECO:0000313" key="3">
    <source>
        <dbReference type="EMBL" id="KAF3428572.1"/>
    </source>
</evidence>
<feature type="domain" description="BHLH" evidence="2">
    <location>
        <begin position="172"/>
        <end position="224"/>
    </location>
</feature>
<name>A0A833SH31_9HYME</name>
<dbReference type="GO" id="GO:0032502">
    <property type="term" value="P:developmental process"/>
    <property type="evidence" value="ECO:0007669"/>
    <property type="project" value="TreeGrafter"/>
</dbReference>
<dbReference type="GO" id="GO:0000977">
    <property type="term" value="F:RNA polymerase II transcription regulatory region sequence-specific DNA binding"/>
    <property type="evidence" value="ECO:0007669"/>
    <property type="project" value="TreeGrafter"/>
</dbReference>
<dbReference type="AlphaFoldDB" id="A0A833SH31"/>